<dbReference type="InterPro" id="IPR023164">
    <property type="entry name" value="YqgQ-like_sf"/>
</dbReference>
<dbReference type="RefSeq" id="WP_126814856.1">
    <property type="nucleotide sequence ID" value="NZ_NGKC01000018.1"/>
</dbReference>
<evidence type="ECO:0000313" key="1">
    <source>
        <dbReference type="EMBL" id="RSU09540.1"/>
    </source>
</evidence>
<organism evidence="1 2">
    <name type="scientific">Vagococcus acidifermentans</name>
    <dbReference type="NCBI Taxonomy" id="564710"/>
    <lineage>
        <taxon>Bacteria</taxon>
        <taxon>Bacillati</taxon>
        <taxon>Bacillota</taxon>
        <taxon>Bacilli</taxon>
        <taxon>Lactobacillales</taxon>
        <taxon>Enterococcaceae</taxon>
        <taxon>Vagococcus</taxon>
    </lineage>
</organism>
<proteinExistence type="predicted"/>
<evidence type="ECO:0008006" key="3">
    <source>
        <dbReference type="Google" id="ProtNLM"/>
    </source>
</evidence>
<comment type="caution">
    <text evidence="1">The sequence shown here is derived from an EMBL/GenBank/DDBJ whole genome shotgun (WGS) entry which is preliminary data.</text>
</comment>
<reference evidence="1 2" key="1">
    <citation type="submission" date="2017-05" db="EMBL/GenBank/DDBJ databases">
        <title>Vagococcus spp. assemblies.</title>
        <authorList>
            <person name="Gulvik C.A."/>
        </authorList>
    </citation>
    <scope>NUCLEOTIDE SEQUENCE [LARGE SCALE GENOMIC DNA]</scope>
    <source>
        <strain evidence="1 2">LMG 24798</strain>
    </source>
</reference>
<evidence type="ECO:0000313" key="2">
    <source>
        <dbReference type="Proteomes" id="UP000286773"/>
    </source>
</evidence>
<sequence length="77" mass="9149">MKTLYDVQQLLKRFGTFIYVGSRLRDIALMKIELKALYTEGLIQKEEYVSAVRVLTKEYELEQSREGFKVEQEVDRN</sequence>
<dbReference type="InterPro" id="IPR009256">
    <property type="entry name" value="YqgQ-like"/>
</dbReference>
<name>A0A430AN04_9ENTE</name>
<protein>
    <recommendedName>
        <fullName evidence="3">Cytosolic protein</fullName>
    </recommendedName>
</protein>
<dbReference type="Proteomes" id="UP000286773">
    <property type="component" value="Unassembled WGS sequence"/>
</dbReference>
<keyword evidence="2" id="KW-1185">Reference proteome</keyword>
<dbReference type="Gene3D" id="1.10.287.760">
    <property type="entry name" value="YqgQ-like"/>
    <property type="match status" value="1"/>
</dbReference>
<dbReference type="Pfam" id="PF06014">
    <property type="entry name" value="YqgQ-like"/>
    <property type="match status" value="1"/>
</dbReference>
<dbReference type="EMBL" id="NGKC01000018">
    <property type="protein sequence ID" value="RSU09540.1"/>
    <property type="molecule type" value="Genomic_DNA"/>
</dbReference>
<accession>A0A430AN04</accession>
<gene>
    <name evidence="1" type="ORF">CBF27_12590</name>
</gene>
<dbReference type="OrthoDB" id="2361671at2"/>
<dbReference type="SUPFAM" id="SSF158379">
    <property type="entry name" value="YqgQ-like"/>
    <property type="match status" value="1"/>
</dbReference>
<dbReference type="AlphaFoldDB" id="A0A430AN04"/>